<dbReference type="Pfam" id="PF16900">
    <property type="entry name" value="REPA_OB_2"/>
    <property type="match status" value="1"/>
</dbReference>
<comment type="subunit">
    <text evidence="9">Component of the heterotrimeric canonical replication protein A complex (RPA).</text>
</comment>
<evidence type="ECO:0000256" key="6">
    <source>
        <dbReference type="ARBA" id="ARBA00022833"/>
    </source>
</evidence>
<feature type="compositionally biased region" description="Low complexity" evidence="10">
    <location>
        <begin position="144"/>
        <end position="155"/>
    </location>
</feature>
<dbReference type="FunFam" id="2.40.50.140:FF:000041">
    <property type="entry name" value="Replication protein A subunit"/>
    <property type="match status" value="1"/>
</dbReference>
<feature type="domain" description="Replication factor-A protein 1 N-terminal" evidence="12">
    <location>
        <begin position="6"/>
        <end position="107"/>
    </location>
</feature>
<dbReference type="GO" id="GO:0006260">
    <property type="term" value="P:DNA replication"/>
    <property type="evidence" value="ECO:0007669"/>
    <property type="project" value="UniProtKB-KW"/>
</dbReference>
<dbReference type="CDD" id="cd04474">
    <property type="entry name" value="RPA1_DBD_A"/>
    <property type="match status" value="1"/>
</dbReference>
<dbReference type="FunFam" id="2.40.50.140:FF:000090">
    <property type="entry name" value="Replication protein A subunit"/>
    <property type="match status" value="1"/>
</dbReference>
<dbReference type="InterPro" id="IPR004365">
    <property type="entry name" value="NA-bd_OB_tRNA"/>
</dbReference>
<comment type="caution">
    <text evidence="15">The sequence shown here is derived from an EMBL/GenBank/DDBJ whole genome shotgun (WGS) entry which is preliminary data.</text>
</comment>
<dbReference type="GO" id="GO:0007004">
    <property type="term" value="P:telomere maintenance via telomerase"/>
    <property type="evidence" value="ECO:0007669"/>
    <property type="project" value="UniProtKB-ARBA"/>
</dbReference>
<keyword evidence="7 9" id="KW-0238">DNA-binding</keyword>
<keyword evidence="5 9" id="KW-0863">Zinc-finger</keyword>
<keyword evidence="16" id="KW-1185">Reference proteome</keyword>
<evidence type="ECO:0000256" key="2">
    <source>
        <dbReference type="ARBA" id="ARBA00005690"/>
    </source>
</evidence>
<keyword evidence="8 9" id="KW-0539">Nucleus</keyword>
<dbReference type="GO" id="GO:0006310">
    <property type="term" value="P:DNA recombination"/>
    <property type="evidence" value="ECO:0007669"/>
    <property type="project" value="InterPro"/>
</dbReference>
<comment type="similarity">
    <text evidence="2 9">Belongs to the replication factor A protein 1 family.</text>
</comment>
<evidence type="ECO:0000256" key="1">
    <source>
        <dbReference type="ARBA" id="ARBA00004123"/>
    </source>
</evidence>
<gene>
    <name evidence="15" type="ORF">B0J11DRAFT_467628</name>
</gene>
<dbReference type="GO" id="GO:0003697">
    <property type="term" value="F:single-stranded DNA binding"/>
    <property type="evidence" value="ECO:0007669"/>
    <property type="project" value="UniProtKB-ARBA"/>
</dbReference>
<dbReference type="InterPro" id="IPR031657">
    <property type="entry name" value="REPA_OB_2"/>
</dbReference>
<dbReference type="GO" id="GO:0000781">
    <property type="term" value="C:chromosome, telomeric region"/>
    <property type="evidence" value="ECO:0007669"/>
    <property type="project" value="UniProtKB-ARBA"/>
</dbReference>
<reference evidence="15" key="1">
    <citation type="journal article" date="2021" name="Nat. Commun.">
        <title>Genetic determinants of endophytism in the Arabidopsis root mycobiome.</title>
        <authorList>
            <person name="Mesny F."/>
            <person name="Miyauchi S."/>
            <person name="Thiergart T."/>
            <person name="Pickel B."/>
            <person name="Atanasova L."/>
            <person name="Karlsson M."/>
            <person name="Huettel B."/>
            <person name="Barry K.W."/>
            <person name="Haridas S."/>
            <person name="Chen C."/>
            <person name="Bauer D."/>
            <person name="Andreopoulos W."/>
            <person name="Pangilinan J."/>
            <person name="LaButti K."/>
            <person name="Riley R."/>
            <person name="Lipzen A."/>
            <person name="Clum A."/>
            <person name="Drula E."/>
            <person name="Henrissat B."/>
            <person name="Kohler A."/>
            <person name="Grigoriev I.V."/>
            <person name="Martin F.M."/>
            <person name="Hacquard S."/>
        </authorList>
    </citation>
    <scope>NUCLEOTIDE SEQUENCE</scope>
    <source>
        <strain evidence="15">MPI-CAGE-CH-0243</strain>
    </source>
</reference>
<dbReference type="Gene3D" id="2.40.50.140">
    <property type="entry name" value="Nucleic acid-binding proteins"/>
    <property type="match status" value="4"/>
</dbReference>
<dbReference type="CDD" id="cd04475">
    <property type="entry name" value="RPA1_DBD_B"/>
    <property type="match status" value="1"/>
</dbReference>
<dbReference type="InterPro" id="IPR013955">
    <property type="entry name" value="Rep_factor-A_C"/>
</dbReference>
<dbReference type="CDD" id="cd04477">
    <property type="entry name" value="RPA1N"/>
    <property type="match status" value="1"/>
</dbReference>
<evidence type="ECO:0000259" key="11">
    <source>
        <dbReference type="Pfam" id="PF01336"/>
    </source>
</evidence>
<feature type="domain" description="Replication protein A OB" evidence="14">
    <location>
        <begin position="289"/>
        <end position="385"/>
    </location>
</feature>
<dbReference type="PANTHER" id="PTHR47165:SF4">
    <property type="entry name" value="OS03G0429900 PROTEIN"/>
    <property type="match status" value="1"/>
</dbReference>
<evidence type="ECO:0000313" key="15">
    <source>
        <dbReference type="EMBL" id="KAH7119036.1"/>
    </source>
</evidence>
<evidence type="ECO:0000256" key="3">
    <source>
        <dbReference type="ARBA" id="ARBA00022705"/>
    </source>
</evidence>
<comment type="function">
    <text evidence="9">As part of the replication protein A (RPA/RP-A), a single-stranded DNA-binding heterotrimeric complex, may play an essential role in DNA replication, recombination and repair. Binds and stabilizes single-stranded DNA intermediates, preventing complementary DNA reannealing and recruiting different proteins involved in DNA metabolism.</text>
</comment>
<feature type="domain" description="OB" evidence="11">
    <location>
        <begin position="182"/>
        <end position="263"/>
    </location>
</feature>
<feature type="domain" description="Replication factor A C-terminal" evidence="13">
    <location>
        <begin position="444"/>
        <end position="589"/>
    </location>
</feature>
<organism evidence="15 16">
    <name type="scientific">Dendryphion nanum</name>
    <dbReference type="NCBI Taxonomy" id="256645"/>
    <lineage>
        <taxon>Eukaryota</taxon>
        <taxon>Fungi</taxon>
        <taxon>Dikarya</taxon>
        <taxon>Ascomycota</taxon>
        <taxon>Pezizomycotina</taxon>
        <taxon>Dothideomycetes</taxon>
        <taxon>Pleosporomycetidae</taxon>
        <taxon>Pleosporales</taxon>
        <taxon>Torulaceae</taxon>
        <taxon>Dendryphion</taxon>
    </lineage>
</organism>
<dbReference type="Pfam" id="PF01336">
    <property type="entry name" value="tRNA_anti-codon"/>
    <property type="match status" value="1"/>
</dbReference>
<evidence type="ECO:0000256" key="9">
    <source>
        <dbReference type="RuleBase" id="RU364130"/>
    </source>
</evidence>
<evidence type="ECO:0000259" key="14">
    <source>
        <dbReference type="Pfam" id="PF16900"/>
    </source>
</evidence>
<dbReference type="OrthoDB" id="1751331at2759"/>
<dbReference type="Pfam" id="PF08646">
    <property type="entry name" value="Rep_fac-A_C"/>
    <property type="match status" value="1"/>
</dbReference>
<evidence type="ECO:0000313" key="16">
    <source>
        <dbReference type="Proteomes" id="UP000700596"/>
    </source>
</evidence>
<dbReference type="GO" id="GO:0008270">
    <property type="term" value="F:zinc ion binding"/>
    <property type="evidence" value="ECO:0007669"/>
    <property type="project" value="UniProtKB-KW"/>
</dbReference>
<evidence type="ECO:0000256" key="5">
    <source>
        <dbReference type="ARBA" id="ARBA00022771"/>
    </source>
</evidence>
<dbReference type="InterPro" id="IPR047192">
    <property type="entry name" value="Euk_RPA1_DBD_C"/>
</dbReference>
<proteinExistence type="inferred from homology"/>
<keyword evidence="4 9" id="KW-0479">Metal-binding</keyword>
<evidence type="ECO:0000256" key="8">
    <source>
        <dbReference type="ARBA" id="ARBA00023242"/>
    </source>
</evidence>
<keyword evidence="6 9" id="KW-0862">Zinc</keyword>
<evidence type="ECO:0000256" key="10">
    <source>
        <dbReference type="SAM" id="MobiDB-lite"/>
    </source>
</evidence>
<evidence type="ECO:0000256" key="7">
    <source>
        <dbReference type="ARBA" id="ARBA00023125"/>
    </source>
</evidence>
<feature type="region of interest" description="Disordered" evidence="10">
    <location>
        <begin position="142"/>
        <end position="162"/>
    </location>
</feature>
<dbReference type="InterPro" id="IPR012340">
    <property type="entry name" value="NA-bd_OB-fold"/>
</dbReference>
<comment type="subcellular location">
    <subcellularLocation>
        <location evidence="1 9">Nucleus</location>
    </subcellularLocation>
</comment>
<dbReference type="Proteomes" id="UP000700596">
    <property type="component" value="Unassembled WGS sequence"/>
</dbReference>
<accession>A0A9P9DI21</accession>
<dbReference type="SUPFAM" id="SSF50249">
    <property type="entry name" value="Nucleic acid-binding proteins"/>
    <property type="match status" value="4"/>
</dbReference>
<dbReference type="EMBL" id="JAGMWT010000012">
    <property type="protein sequence ID" value="KAH7119036.1"/>
    <property type="molecule type" value="Genomic_DNA"/>
</dbReference>
<dbReference type="InterPro" id="IPR007199">
    <property type="entry name" value="Rep_factor-A_N"/>
</dbReference>
<evidence type="ECO:0000256" key="4">
    <source>
        <dbReference type="ARBA" id="ARBA00022723"/>
    </source>
</evidence>
<dbReference type="GO" id="GO:0005662">
    <property type="term" value="C:DNA replication factor A complex"/>
    <property type="evidence" value="ECO:0007669"/>
    <property type="project" value="UniProtKB-ARBA"/>
</dbReference>
<evidence type="ECO:0000259" key="12">
    <source>
        <dbReference type="Pfam" id="PF04057"/>
    </source>
</evidence>
<protein>
    <recommendedName>
        <fullName evidence="9">Replication protein A subunit</fullName>
    </recommendedName>
</protein>
<name>A0A9P9DI21_9PLEO</name>
<dbReference type="PANTHER" id="PTHR47165">
    <property type="entry name" value="OS03G0429900 PROTEIN"/>
    <property type="match status" value="1"/>
</dbReference>
<evidence type="ECO:0000259" key="13">
    <source>
        <dbReference type="Pfam" id="PF08646"/>
    </source>
</evidence>
<dbReference type="FunFam" id="2.40.50.140:FF:000064">
    <property type="entry name" value="Replication protein A subunit"/>
    <property type="match status" value="1"/>
</dbReference>
<dbReference type="Pfam" id="PF04057">
    <property type="entry name" value="Rep-A_N"/>
    <property type="match status" value="1"/>
</dbReference>
<dbReference type="GO" id="GO:0006281">
    <property type="term" value="P:DNA repair"/>
    <property type="evidence" value="ECO:0007669"/>
    <property type="project" value="InterPro"/>
</dbReference>
<dbReference type="AlphaFoldDB" id="A0A9P9DI21"/>
<dbReference type="FunFam" id="2.40.50.140:FF:000117">
    <property type="entry name" value="Replication protein A subunit"/>
    <property type="match status" value="1"/>
</dbReference>
<dbReference type="CDD" id="cd04476">
    <property type="entry name" value="RPA1_DBD_C"/>
    <property type="match status" value="1"/>
</dbReference>
<sequence>MAEHVITQGAIRSIFEAQGSHPEEPIMQCVQIKTMEPKTGDANPMQRFRVVLSDIRNFIQTMVATSINDIVTSGKLRKGCIVKVLRYNSQQVKDKKILILMDLEVLEEYGELDKIGTPEALDSKDSKPQPVAIDANNFYGAKTHQPQQQQQSLPHHQSRTNSSTHLSLYPIESISPYSSKWTIRARCTHKGEMKTWHNARGEGKLFSVNLLDDTGEIRGTAFNDVADRLYEVFQEGMVYYITTCKVTHAKKQFSNLTNDYELQFERDTEVEKAEDQANAPQVRYNFTKIGDLESVEKDTVVDALGVLKEVGEVQTITSKNSNKNFEKRDLTIADETQTSVKLTIWGNSAQSFDAPLESVIAFKGVKVSDFGGRSLSLLASGSMAIEPDVEEVHKLRGWYDGVGSNVQFSTHQNLSRGTGGQKQDSKLISKIVEEESYLQDDPVYFDLKASVIFVKSQPIAYPACQTENCNKKVIDENPGEWWCEKCQKKWPKPKYRYVLSANVADHTGTLWLSCFDDAGQKIVGMEADRMMEFQDEDDMKFKHALQEATCKTFNFRVRGKMETFQDQPKPRYQVYNIYPLDFVKESRKLAATLKQYEENDNSLFVQ</sequence>
<dbReference type="InterPro" id="IPR004591">
    <property type="entry name" value="Rfa1"/>
</dbReference>
<dbReference type="NCBIfam" id="TIGR00617">
    <property type="entry name" value="rpa1"/>
    <property type="match status" value="1"/>
</dbReference>
<keyword evidence="3 9" id="KW-0235">DNA replication</keyword>